<dbReference type="InterPro" id="IPR021754">
    <property type="entry name" value="DUF3320"/>
</dbReference>
<dbReference type="InterPro" id="IPR041677">
    <property type="entry name" value="DNA2/NAM7_AAA_11"/>
</dbReference>
<feature type="domain" description="DUF3320" evidence="2">
    <location>
        <begin position="1852"/>
        <end position="1894"/>
    </location>
</feature>
<dbReference type="InterPro" id="IPR047187">
    <property type="entry name" value="SF1_C_Upf1"/>
</dbReference>
<dbReference type="EMBL" id="VLKF01000001">
    <property type="protein sequence ID" value="TWH73571.1"/>
    <property type="molecule type" value="Genomic_DNA"/>
</dbReference>
<dbReference type="Pfam" id="PF13195">
    <property type="entry name" value="DUF4011"/>
    <property type="match status" value="1"/>
</dbReference>
<evidence type="ECO:0000313" key="7">
    <source>
        <dbReference type="Proteomes" id="UP000321490"/>
    </source>
</evidence>
<keyword evidence="7" id="KW-1185">Reference proteome</keyword>
<dbReference type="InterPro" id="IPR041679">
    <property type="entry name" value="DNA2/NAM7-like_C"/>
</dbReference>
<feature type="compositionally biased region" description="Low complexity" evidence="1">
    <location>
        <begin position="363"/>
        <end position="376"/>
    </location>
</feature>
<reference evidence="6 7" key="1">
    <citation type="submission" date="2019-07" db="EMBL/GenBank/DDBJ databases">
        <title>R&amp;d 2014.</title>
        <authorList>
            <person name="Klenk H.-P."/>
        </authorList>
    </citation>
    <scope>NUCLEOTIDE SEQUENCE [LARGE SCALE GENOMIC DNA]</scope>
    <source>
        <strain evidence="6 7">DSM 45764</strain>
    </source>
</reference>
<dbReference type="PANTHER" id="PTHR10887">
    <property type="entry name" value="DNA2/NAM7 HELICASE FAMILY"/>
    <property type="match status" value="1"/>
</dbReference>
<feature type="compositionally biased region" description="Acidic residues" evidence="1">
    <location>
        <begin position="1742"/>
        <end position="1758"/>
    </location>
</feature>
<gene>
    <name evidence="6" type="ORF">JD78_02095</name>
</gene>
<proteinExistence type="predicted"/>
<dbReference type="GO" id="GO:0004386">
    <property type="term" value="F:helicase activity"/>
    <property type="evidence" value="ECO:0007669"/>
    <property type="project" value="InterPro"/>
</dbReference>
<dbReference type="SUPFAM" id="SSF52540">
    <property type="entry name" value="P-loop containing nucleoside triphosphate hydrolases"/>
    <property type="match status" value="1"/>
</dbReference>
<dbReference type="Pfam" id="PF13087">
    <property type="entry name" value="AAA_12"/>
    <property type="match status" value="1"/>
</dbReference>
<dbReference type="InterPro" id="IPR025103">
    <property type="entry name" value="DUF4011"/>
</dbReference>
<evidence type="ECO:0000259" key="2">
    <source>
        <dbReference type="Pfam" id="PF11784"/>
    </source>
</evidence>
<sequence>MGNVADLQDEAEGPVRPPAEASLELTATPVLSQALAHNGVPVVSRLAVHSATTVRGATVRLSVADDGGPVGPPVERLVDLEAGRTTVVGDLGLTLDAGALLQVPARRSGWVRVELTAERRTLASRRLPVHVLAPGQWLATPLPLALELLAAHVLPHDPAIGRLLDDACDLLEEGTGSRALSGYDEGPERVDEVVDALVWAMRRRSVRPTLPPVSWTDVGQVVRTPEEVLAGDVGTSLDTTLTLAAACERAGIRPLVWVADGHAFCGYWREERSTETAATTDVAALVDLVDLGVIRLVETTLLAAGGQNVADLHRPAHAAWLTGDLGRLLGVTDVVRARREGVRALPVHTAGEVVPEDRPAPLPAGAADAEAPAAPDGRPEVPARVRQWQNALLDLSPRNRLISYGERAGVPLAVPHDALPLLEELLTSGVTLTLLPGDALSGVQRERGVRSARELPGELLTEALAERRAVHTDVPQAGYLARLRSLTHRARTVVEETGANNLYLALGSLVWEAEGRPLRSPLVLLPVLLAPASRTGGYRLTADEAGVATVNWCLLEKLRRLHGLTFPGLADGVRLGTALQTVREALAERGLPWQVEPTADLAVLQFAKYRLWSDLDRHWADFARNPLVAHLIDDPNAPFTDPVPDTAGTVDLDELAAGCPVPADASQLRAVAEAVAGRTFVLEGPPGTGKSQTITNLLTRAVAEGKRVLFVAEKRAALDVVARRLDAVGMGPFALDLHDKGSRPAVVRAQIRAALDHAVEVDEQGLATDAEDLRSARRSLDRYAQRLHAANPAGLSYHSAHTAVLAAGDTVPPLPVPPAFAGQADAGTVTAVRRALALLPDIADLARPSAGHAWAFLDTVDIDIEVVQRAAVAVDTAIRDLPGSDALAAVLRAVRTPEDLDDLAHLLAGPPLGLDVLDQVRTARWAAAVDDLLADVEALAEAGSPAFAVVTPEALGLPLGELFVQAQEAAAGSLLSRRGKLAEVRTRFAGVLVDGATLRTKDVPELTATLRGAQSAVQALAARATAVPGLQVPAGWNPFTDAGRTLLAAEARWLRRASATADGSVGLAGAVRRLLVAAPASDPAAAGLVVRLRDAVTALLDACASSSAQLAAWSGEQGLVLHWTMTRPERGVEYVHPMSLRRWVSLLDTLEPLRLSGLTEARRLLVHGELPAEDAVRAFDRGLAEASLAERRAATGLSAFDAGRHEATITRFAAASRAVRSHLTSAVPAGVLAARPFDPATGDSRVGALQRELAGQRRGLGVRGLLATHGDLITSVLPCVLVSPDSVARFFPADADLFDLVVFDEASQIRVADAIGALGRARAAVVVGDSRQLPPSTFGEPSAADDEPAEDTVADEESILSECVQARVPRQWLSWHYRSQDETLIAFSNAQYYDNRLATFPAPAHGRASSGPEGRGVSLVQVEGTFHRTGGGKLLRTNPVEAAAVVAEVLRRFAAAAPAVPSIGVVTFNAPQRTLIEAQLRDSGDQRVVDALDRTDGEGLFVKNLENVQGDERDVVFFSTGFSPDERGNLPLNFGPLNRAGGERRLNVAVTRARRQVVVFTSFAPEQLHAEQTASLGVQHLRAYLDLAALGTDALPRGARPAGAPDRHRDEVATALRARGLVVRTDVGLSDFRVDLTVARPAAPDAPVLAVLLDGPAWARRRTVGDRDGLPVEVLSGLLGWPAVERVWLPTWLADAGAVVDRLVAAVEAAPLPRPVPAEPPAVESSPQAPVALEASAAESGPAEDEPEAAAADQDESPLADVIPIRPVTRRTEPRPAEPAADAEVRTEAPVAAETAVAPKTGAEVELELPAAVTPPRARSAQPAGPLDEELPFIAWAPRPAGEKAQLDQLGDPAVARVVRRLLNAGIKAEGPIHRDRLARLTAGAFGLTRVGVARRDALLDLLPPSALQGEHLWPKGTDPAEWTWFRRQATAAERPLEHIAPREIGNAMVALTRAAGSLTADDLQARTAEVFGHRRRTPAVRSLLEAALQVAVETGRLTVAADGAVTA</sequence>
<comment type="caution">
    <text evidence="6">The sequence shown here is derived from an EMBL/GenBank/DDBJ whole genome shotgun (WGS) entry which is preliminary data.</text>
</comment>
<evidence type="ECO:0000256" key="1">
    <source>
        <dbReference type="SAM" id="MobiDB-lite"/>
    </source>
</evidence>
<feature type="compositionally biased region" description="Low complexity" evidence="1">
    <location>
        <begin position="1721"/>
        <end position="1741"/>
    </location>
</feature>
<dbReference type="Proteomes" id="UP000321490">
    <property type="component" value="Unassembled WGS sequence"/>
</dbReference>
<evidence type="ECO:0000313" key="6">
    <source>
        <dbReference type="EMBL" id="TWH73571.1"/>
    </source>
</evidence>
<feature type="region of interest" description="Disordered" evidence="1">
    <location>
        <begin position="1714"/>
        <end position="1790"/>
    </location>
</feature>
<dbReference type="CDD" id="cd18808">
    <property type="entry name" value="SF1_C_Upf1"/>
    <property type="match status" value="1"/>
</dbReference>
<evidence type="ECO:0000259" key="5">
    <source>
        <dbReference type="Pfam" id="PF18741"/>
    </source>
</evidence>
<dbReference type="InterPro" id="IPR027417">
    <property type="entry name" value="P-loop_NTPase"/>
</dbReference>
<dbReference type="Pfam" id="PF18741">
    <property type="entry name" value="MTES_1575"/>
    <property type="match status" value="1"/>
</dbReference>
<accession>A0A562IRD3</accession>
<dbReference type="Pfam" id="PF13086">
    <property type="entry name" value="AAA_11"/>
    <property type="match status" value="1"/>
</dbReference>
<dbReference type="InterPro" id="IPR045055">
    <property type="entry name" value="DNA2/NAM7-like"/>
</dbReference>
<organism evidence="6 7">
    <name type="scientific">Modestobacter roseus</name>
    <dbReference type="NCBI Taxonomy" id="1181884"/>
    <lineage>
        <taxon>Bacteria</taxon>
        <taxon>Bacillati</taxon>
        <taxon>Actinomycetota</taxon>
        <taxon>Actinomycetes</taxon>
        <taxon>Geodermatophilales</taxon>
        <taxon>Geodermatophilaceae</taxon>
        <taxon>Modestobacter</taxon>
    </lineage>
</organism>
<feature type="compositionally biased region" description="Low complexity" evidence="1">
    <location>
        <begin position="1778"/>
        <end position="1790"/>
    </location>
</feature>
<dbReference type="RefSeq" id="WP_166521117.1">
    <property type="nucleotide sequence ID" value="NZ_VLKF01000001.1"/>
</dbReference>
<evidence type="ECO:0000259" key="3">
    <source>
        <dbReference type="Pfam" id="PF13086"/>
    </source>
</evidence>
<dbReference type="Pfam" id="PF11784">
    <property type="entry name" value="DUF3320"/>
    <property type="match status" value="1"/>
</dbReference>
<feature type="domain" description="Restriction endonuclease type II-like" evidence="5">
    <location>
        <begin position="1610"/>
        <end position="1706"/>
    </location>
</feature>
<name>A0A562IRD3_9ACTN</name>
<feature type="region of interest" description="Disordered" evidence="1">
    <location>
        <begin position="354"/>
        <end position="380"/>
    </location>
</feature>
<feature type="domain" description="DNA2/NAM7 helicase-like C-terminal" evidence="4">
    <location>
        <begin position="1357"/>
        <end position="1560"/>
    </location>
</feature>
<protein>
    <submittedName>
        <fullName evidence="6">Uncharacterized protein DUF3320</fullName>
    </submittedName>
</protein>
<dbReference type="Gene3D" id="3.40.50.300">
    <property type="entry name" value="P-loop containing nucleotide triphosphate hydrolases"/>
    <property type="match status" value="3"/>
</dbReference>
<dbReference type="InterPro" id="IPR049468">
    <property type="entry name" value="Restrct_endonuc-II-like_dom"/>
</dbReference>
<evidence type="ECO:0000259" key="4">
    <source>
        <dbReference type="Pfam" id="PF13087"/>
    </source>
</evidence>
<feature type="domain" description="DNA2/NAM7 helicase helicase" evidence="3">
    <location>
        <begin position="664"/>
        <end position="771"/>
    </location>
</feature>